<gene>
    <name evidence="1" type="ORF">LSUE1_G008119</name>
</gene>
<dbReference type="Proteomes" id="UP000469558">
    <property type="component" value="Unassembled WGS sequence"/>
</dbReference>
<evidence type="ECO:0000313" key="2">
    <source>
        <dbReference type="Proteomes" id="UP000469558"/>
    </source>
</evidence>
<protein>
    <submittedName>
        <fullName evidence="1">Uncharacterized protein</fullName>
    </submittedName>
</protein>
<accession>A0A8T9BZ46</accession>
<reference evidence="1 2" key="1">
    <citation type="submission" date="2018-05" db="EMBL/GenBank/DDBJ databases">
        <title>Genome sequencing and assembly of the regulated plant pathogen Lachnellula willkommii and related sister species for the development of diagnostic species identification markers.</title>
        <authorList>
            <person name="Giroux E."/>
            <person name="Bilodeau G."/>
        </authorList>
    </citation>
    <scope>NUCLEOTIDE SEQUENCE [LARGE SCALE GENOMIC DNA]</scope>
    <source>
        <strain evidence="1 2">CBS 268.59</strain>
    </source>
</reference>
<evidence type="ECO:0000313" key="1">
    <source>
        <dbReference type="EMBL" id="TVY59549.1"/>
    </source>
</evidence>
<dbReference type="OrthoDB" id="3938544at2759"/>
<name>A0A8T9BZ46_9HELO</name>
<comment type="caution">
    <text evidence="1">The sequence shown here is derived from an EMBL/GenBank/DDBJ whole genome shotgun (WGS) entry which is preliminary data.</text>
</comment>
<organism evidence="1 2">
    <name type="scientific">Lachnellula suecica</name>
    <dbReference type="NCBI Taxonomy" id="602035"/>
    <lineage>
        <taxon>Eukaryota</taxon>
        <taxon>Fungi</taxon>
        <taxon>Dikarya</taxon>
        <taxon>Ascomycota</taxon>
        <taxon>Pezizomycotina</taxon>
        <taxon>Leotiomycetes</taxon>
        <taxon>Helotiales</taxon>
        <taxon>Lachnaceae</taxon>
        <taxon>Lachnellula</taxon>
    </lineage>
</organism>
<sequence length="127" mass="14517">MEDEDGGLFNIEFSSADEAAGEAEKVPRDFLSEEEFQRQKAAWRPKVETGELWKTLKLPIDNPSKPESQIILHAIEELYFFRRYEEAGRIAGDILRGQLSGEFRKVVLGYKERCEAKLSKQDAPVTP</sequence>
<keyword evidence="2" id="KW-1185">Reference proteome</keyword>
<proteinExistence type="predicted"/>
<dbReference type="AlphaFoldDB" id="A0A8T9BZ46"/>
<dbReference type="EMBL" id="QGMK01002332">
    <property type="protein sequence ID" value="TVY59549.1"/>
    <property type="molecule type" value="Genomic_DNA"/>
</dbReference>